<feature type="domain" description="VWFA" evidence="1">
    <location>
        <begin position="32"/>
        <end position="227"/>
    </location>
</feature>
<dbReference type="STRING" id="1508389.SAMN05444003_2457"/>
<gene>
    <name evidence="2" type="ORF">SAMN05444003_2457</name>
</gene>
<name>A0A1M5R2U4_9RHOB</name>
<protein>
    <submittedName>
        <fullName evidence="2">Ca-activated chloride channel family protein</fullName>
    </submittedName>
</protein>
<dbReference type="AlphaFoldDB" id="A0A1M5R2U4"/>
<evidence type="ECO:0000313" key="2">
    <source>
        <dbReference type="EMBL" id="SHH20319.1"/>
    </source>
</evidence>
<dbReference type="InterPro" id="IPR036465">
    <property type="entry name" value="vWFA_dom_sf"/>
</dbReference>
<dbReference type="SMART" id="SM00327">
    <property type="entry name" value="VWA"/>
    <property type="match status" value="1"/>
</dbReference>
<reference evidence="2 3" key="1">
    <citation type="submission" date="2016-11" db="EMBL/GenBank/DDBJ databases">
        <authorList>
            <person name="Jaros S."/>
            <person name="Januszkiewicz K."/>
            <person name="Wedrychowicz H."/>
        </authorList>
    </citation>
    <scope>NUCLEOTIDE SEQUENCE [LARGE SCALE GENOMIC DNA]</scope>
    <source>
        <strain evidence="2 3">DSM 28715</strain>
    </source>
</reference>
<dbReference type="EMBL" id="FQXB01000003">
    <property type="protein sequence ID" value="SHH20319.1"/>
    <property type="molecule type" value="Genomic_DNA"/>
</dbReference>
<accession>A0A1M5R2U4</accession>
<dbReference type="InterPro" id="IPR002035">
    <property type="entry name" value="VWF_A"/>
</dbReference>
<dbReference type="SUPFAM" id="SSF53300">
    <property type="entry name" value="vWA-like"/>
    <property type="match status" value="1"/>
</dbReference>
<sequence>MNSILKGSVTTVLTLASSGQAIIAQVGDCSVDAMLVFDGSASMAEITFETGLNTRIVEARKAVRYAMTNITNFRRVGLLTYSAGPLGACENLITKFPPIEDAADPIVNSIDTLEPSGLTPLTQAVRRAAEALKYQIRPGVVVLVTDCNETFGGRHCEMAQSLIAMAHDLTIHIIGFHAELDFFTWNSPEQNSDTAITVARCLSNETGGTFVTTESINELVSARQRTLGCPLFG</sequence>
<dbReference type="Pfam" id="PF13519">
    <property type="entry name" value="VWA_2"/>
    <property type="match status" value="1"/>
</dbReference>
<keyword evidence="3" id="KW-1185">Reference proteome</keyword>
<dbReference type="Gene3D" id="3.40.50.410">
    <property type="entry name" value="von Willebrand factor, type A domain"/>
    <property type="match status" value="1"/>
</dbReference>
<dbReference type="RefSeq" id="WP_072901437.1">
    <property type="nucleotide sequence ID" value="NZ_FQXB01000003.1"/>
</dbReference>
<evidence type="ECO:0000259" key="1">
    <source>
        <dbReference type="PROSITE" id="PS50234"/>
    </source>
</evidence>
<dbReference type="Proteomes" id="UP000184074">
    <property type="component" value="Unassembled WGS sequence"/>
</dbReference>
<evidence type="ECO:0000313" key="3">
    <source>
        <dbReference type="Proteomes" id="UP000184074"/>
    </source>
</evidence>
<organism evidence="2 3">
    <name type="scientific">Cognatiyoonia sediminum</name>
    <dbReference type="NCBI Taxonomy" id="1508389"/>
    <lineage>
        <taxon>Bacteria</taxon>
        <taxon>Pseudomonadati</taxon>
        <taxon>Pseudomonadota</taxon>
        <taxon>Alphaproteobacteria</taxon>
        <taxon>Rhodobacterales</taxon>
        <taxon>Paracoccaceae</taxon>
        <taxon>Cognatiyoonia</taxon>
    </lineage>
</organism>
<dbReference type="PROSITE" id="PS50234">
    <property type="entry name" value="VWFA"/>
    <property type="match status" value="1"/>
</dbReference>
<proteinExistence type="predicted"/>